<dbReference type="InterPro" id="IPR001343">
    <property type="entry name" value="Hemolysn_Ca-bd"/>
</dbReference>
<dbReference type="RefSeq" id="WP_183452885.1">
    <property type="nucleotide sequence ID" value="NZ_JACHWB010000005.1"/>
</dbReference>
<dbReference type="InterPro" id="IPR011049">
    <property type="entry name" value="Serralysin-like_metalloprot_C"/>
</dbReference>
<reference evidence="8 9" key="1">
    <citation type="submission" date="2020-08" db="EMBL/GenBank/DDBJ databases">
        <title>The Agave Microbiome: Exploring the role of microbial communities in plant adaptations to desert environments.</title>
        <authorList>
            <person name="Partida-Martinez L.P."/>
        </authorList>
    </citation>
    <scope>NUCLEOTIDE SEQUENCE [LARGE SCALE GENOMIC DNA]</scope>
    <source>
        <strain evidence="8 9">AT3.9</strain>
    </source>
</reference>
<evidence type="ECO:0000259" key="6">
    <source>
        <dbReference type="Pfam" id="PF00188"/>
    </source>
</evidence>
<dbReference type="InterPro" id="IPR035940">
    <property type="entry name" value="CAP_sf"/>
</dbReference>
<dbReference type="PRINTS" id="PR00313">
    <property type="entry name" value="CABNDNGRPT"/>
</dbReference>
<sequence length="366" mass="39065">MYTPTKLEIYFLKLVNETRAKVGAKPLSFDGELLESSDAHSLWMGKTNIFSHTGEGGSTAGARMTSAGYEWQAWGENIAWRYGPLTEETIRGLHDQFVNSPGHYANLINGTFQEIGIGLQVGKGGVYVTQNFGSPNANERAEPNDVGTGRATTRGTSGKDMLYGSNEADDMYGGLGHDTYYVDHKNDRVFEQVGQGTDKVISSVTFSLGGQDLENLTLWGMGNISGTGNSLNNSIAGNSGRNTLKGSSGKDTLNGNGGKDVLWGGTGKDTFVFDTSAEADGDTIRDFTRGADRINLKNIDANAGQAGNQAFKFISEKDFHNVAGELRAFKSGATTYITGDTNGDGIADFTIMVSGLKAFASSDFIL</sequence>
<evidence type="ECO:0000259" key="7">
    <source>
        <dbReference type="Pfam" id="PF08548"/>
    </source>
</evidence>
<dbReference type="Gene3D" id="2.150.10.10">
    <property type="entry name" value="Serralysin-like metalloprotease, C-terminal"/>
    <property type="match status" value="1"/>
</dbReference>
<evidence type="ECO:0000313" key="8">
    <source>
        <dbReference type="EMBL" id="MBB3020672.1"/>
    </source>
</evidence>
<dbReference type="PANTHER" id="PTHR31157">
    <property type="entry name" value="SCP DOMAIN-CONTAINING PROTEIN"/>
    <property type="match status" value="1"/>
</dbReference>
<keyword evidence="4" id="KW-0677">Repeat</keyword>
<name>A0A7W4VPU2_9HYPH</name>
<evidence type="ECO:0000256" key="2">
    <source>
        <dbReference type="ARBA" id="ARBA00004613"/>
    </source>
</evidence>
<dbReference type="CDD" id="cd05379">
    <property type="entry name" value="CAP_bacterial"/>
    <property type="match status" value="1"/>
</dbReference>
<dbReference type="InterPro" id="IPR018511">
    <property type="entry name" value="Hemolysin-typ_Ca-bd_CS"/>
</dbReference>
<dbReference type="GO" id="GO:0005509">
    <property type="term" value="F:calcium ion binding"/>
    <property type="evidence" value="ECO:0007669"/>
    <property type="project" value="InterPro"/>
</dbReference>
<dbReference type="SUPFAM" id="SSF55797">
    <property type="entry name" value="PR-1-like"/>
    <property type="match status" value="1"/>
</dbReference>
<feature type="compositionally biased region" description="Low complexity" evidence="5">
    <location>
        <begin position="147"/>
        <end position="158"/>
    </location>
</feature>
<dbReference type="InterPro" id="IPR013858">
    <property type="entry name" value="Peptidase_M10B_C"/>
</dbReference>
<keyword evidence="3" id="KW-0964">Secreted</keyword>
<evidence type="ECO:0000256" key="5">
    <source>
        <dbReference type="SAM" id="MobiDB-lite"/>
    </source>
</evidence>
<evidence type="ECO:0000256" key="1">
    <source>
        <dbReference type="ARBA" id="ARBA00001913"/>
    </source>
</evidence>
<dbReference type="GO" id="GO:0005615">
    <property type="term" value="C:extracellular space"/>
    <property type="evidence" value="ECO:0007669"/>
    <property type="project" value="InterPro"/>
</dbReference>
<dbReference type="Proteomes" id="UP000532010">
    <property type="component" value="Unassembled WGS sequence"/>
</dbReference>
<protein>
    <submittedName>
        <fullName evidence="8">Ca2+-binding RTX toxin-like protein</fullName>
    </submittedName>
</protein>
<keyword evidence="9" id="KW-1185">Reference proteome</keyword>
<comment type="cofactor">
    <cofactor evidence="1">
        <name>Ca(2+)</name>
        <dbReference type="ChEBI" id="CHEBI:29108"/>
    </cofactor>
</comment>
<feature type="region of interest" description="Disordered" evidence="5">
    <location>
        <begin position="134"/>
        <end position="162"/>
    </location>
</feature>
<feature type="domain" description="Peptidase M10 serralysin C-terminal" evidence="7">
    <location>
        <begin position="232"/>
        <end position="365"/>
    </location>
</feature>
<dbReference type="Gene3D" id="3.40.33.10">
    <property type="entry name" value="CAP"/>
    <property type="match status" value="1"/>
</dbReference>
<proteinExistence type="predicted"/>
<dbReference type="AlphaFoldDB" id="A0A7W4VPU2"/>
<organism evidence="8 9">
    <name type="scientific">Microvirga lupini</name>
    <dbReference type="NCBI Taxonomy" id="420324"/>
    <lineage>
        <taxon>Bacteria</taxon>
        <taxon>Pseudomonadati</taxon>
        <taxon>Pseudomonadota</taxon>
        <taxon>Alphaproteobacteria</taxon>
        <taxon>Hyphomicrobiales</taxon>
        <taxon>Methylobacteriaceae</taxon>
        <taxon>Microvirga</taxon>
    </lineage>
</organism>
<dbReference type="InterPro" id="IPR014044">
    <property type="entry name" value="CAP_dom"/>
</dbReference>
<accession>A0A7W4VPU2</accession>
<dbReference type="PANTHER" id="PTHR31157:SF1">
    <property type="entry name" value="SCP DOMAIN-CONTAINING PROTEIN"/>
    <property type="match status" value="1"/>
</dbReference>
<comment type="caution">
    <text evidence="8">The sequence shown here is derived from an EMBL/GenBank/DDBJ whole genome shotgun (WGS) entry which is preliminary data.</text>
</comment>
<gene>
    <name evidence="8" type="ORF">FHR70_003758</name>
</gene>
<evidence type="ECO:0000256" key="3">
    <source>
        <dbReference type="ARBA" id="ARBA00022525"/>
    </source>
</evidence>
<dbReference type="Pfam" id="PF00353">
    <property type="entry name" value="HemolysinCabind"/>
    <property type="match status" value="2"/>
</dbReference>
<dbReference type="Pfam" id="PF00188">
    <property type="entry name" value="CAP"/>
    <property type="match status" value="1"/>
</dbReference>
<comment type="subcellular location">
    <subcellularLocation>
        <location evidence="2">Secreted</location>
    </subcellularLocation>
</comment>
<dbReference type="EMBL" id="JACHWB010000005">
    <property type="protein sequence ID" value="MBB3020672.1"/>
    <property type="molecule type" value="Genomic_DNA"/>
</dbReference>
<evidence type="ECO:0000256" key="4">
    <source>
        <dbReference type="ARBA" id="ARBA00022737"/>
    </source>
</evidence>
<evidence type="ECO:0000313" key="9">
    <source>
        <dbReference type="Proteomes" id="UP000532010"/>
    </source>
</evidence>
<feature type="domain" description="SCP" evidence="6">
    <location>
        <begin position="12"/>
        <end position="132"/>
    </location>
</feature>
<dbReference type="Pfam" id="PF08548">
    <property type="entry name" value="Peptidase_M10_C"/>
    <property type="match status" value="1"/>
</dbReference>
<dbReference type="PROSITE" id="PS00330">
    <property type="entry name" value="HEMOLYSIN_CALCIUM"/>
    <property type="match status" value="1"/>
</dbReference>
<dbReference type="SUPFAM" id="SSF51120">
    <property type="entry name" value="beta-Roll"/>
    <property type="match status" value="1"/>
</dbReference>